<evidence type="ECO:0000256" key="2">
    <source>
        <dbReference type="SAM" id="Phobius"/>
    </source>
</evidence>
<accession>A0A6B9XWR3</accession>
<feature type="region of interest" description="Disordered" evidence="1">
    <location>
        <begin position="1"/>
        <end position="21"/>
    </location>
</feature>
<keyword evidence="3" id="KW-0496">Mitochondrion</keyword>
<feature type="transmembrane region" description="Helical" evidence="2">
    <location>
        <begin position="25"/>
        <end position="51"/>
    </location>
</feature>
<dbReference type="AlphaFoldDB" id="A0A6B9XWR3"/>
<geneLocation type="mitochondrion" evidence="3"/>
<protein>
    <submittedName>
        <fullName evidence="3">Uncharacterized protein</fullName>
    </submittedName>
</protein>
<sequence>MGLGRYRDNHRSRDDHRKVSGRDDLIGGLGMLAVGCIIAQIQVLTLVIEIYNTDDLKERLLVNTSS</sequence>
<keyword evidence="2" id="KW-1133">Transmembrane helix</keyword>
<name>A0A6B9XWR3_PICSI</name>
<evidence type="ECO:0000256" key="1">
    <source>
        <dbReference type="SAM" id="MobiDB-lite"/>
    </source>
</evidence>
<dbReference type="EMBL" id="MK697699">
    <property type="protein sequence ID" value="QHR90057.1"/>
    <property type="molecule type" value="Genomic_DNA"/>
</dbReference>
<proteinExistence type="predicted"/>
<keyword evidence="2" id="KW-0472">Membrane</keyword>
<gene>
    <name evidence="3" type="primary">orf04103</name>
    <name evidence="3" type="ORF">Q903MT_gene4080</name>
</gene>
<reference evidence="3" key="1">
    <citation type="submission" date="2019-03" db="EMBL/GenBank/DDBJ databases">
        <title>Largest Complete Mitochondrial Genome of a Gymnosperm, Sitka Spruce (Picea sitchensis), Indicates Complex Physical Structure.</title>
        <authorList>
            <person name="Jackman S.D."/>
            <person name="Coombe L."/>
            <person name="Warren R."/>
            <person name="Kirk H."/>
            <person name="Trinh E."/>
            <person name="McLeod T."/>
            <person name="Pleasance S."/>
            <person name="Pandoh P."/>
            <person name="Zhao Y."/>
            <person name="Coope R."/>
            <person name="Bousquet J."/>
            <person name="Bohlmann J.C."/>
            <person name="Jones S.J.M."/>
            <person name="Birol I."/>
        </authorList>
    </citation>
    <scope>NUCLEOTIDE SEQUENCE</scope>
    <source>
        <strain evidence="3">Q903</strain>
    </source>
</reference>
<organism evidence="3">
    <name type="scientific">Picea sitchensis</name>
    <name type="common">Sitka spruce</name>
    <name type="synonym">Pinus sitchensis</name>
    <dbReference type="NCBI Taxonomy" id="3332"/>
    <lineage>
        <taxon>Eukaryota</taxon>
        <taxon>Viridiplantae</taxon>
        <taxon>Streptophyta</taxon>
        <taxon>Embryophyta</taxon>
        <taxon>Tracheophyta</taxon>
        <taxon>Spermatophyta</taxon>
        <taxon>Pinopsida</taxon>
        <taxon>Pinidae</taxon>
        <taxon>Conifers I</taxon>
        <taxon>Pinales</taxon>
        <taxon>Pinaceae</taxon>
        <taxon>Picea</taxon>
    </lineage>
</organism>
<keyword evidence="2" id="KW-0812">Transmembrane</keyword>
<evidence type="ECO:0000313" key="3">
    <source>
        <dbReference type="EMBL" id="QHR90057.1"/>
    </source>
</evidence>